<feature type="transmembrane region" description="Helical" evidence="6">
    <location>
        <begin position="272"/>
        <end position="289"/>
    </location>
</feature>
<evidence type="ECO:0000256" key="5">
    <source>
        <dbReference type="ARBA" id="ARBA00023136"/>
    </source>
</evidence>
<feature type="transmembrane region" description="Helical" evidence="6">
    <location>
        <begin position="127"/>
        <end position="145"/>
    </location>
</feature>
<feature type="transmembrane region" description="Helical" evidence="6">
    <location>
        <begin position="39"/>
        <end position="58"/>
    </location>
</feature>
<evidence type="ECO:0000256" key="6">
    <source>
        <dbReference type="SAM" id="Phobius"/>
    </source>
</evidence>
<keyword evidence="9" id="KW-1185">Reference proteome</keyword>
<sequence length="291" mass="31104">MEERRPVDTRGAIALIGFAALLAFNQVVVKVTGGGFEPVFQAALRSVGASLVVLAWILTFGVPLRIDRRVLPWGILAGVIFAVEFLCLFTALDTITVARSSVIFYSMPVWMALASHFLLPGERLTRIRSLGLVLAMAGVAAALFTRPEGGAHLGGDLLALCAALSWAAIALLVRITPFGTAPPEVQLLCQVVVSAVVLLGLSPLFGTLLRDPGLIHYAGLTFQFVCVVGLGFLAWFKLLAVYRSSDVASFSFLSPVLAVLLGWLLLDEQIQPQVWGALVLVAAGITLINRR</sequence>
<dbReference type="Proteomes" id="UP000215377">
    <property type="component" value="Unassembled WGS sequence"/>
</dbReference>
<protein>
    <submittedName>
        <fullName evidence="8">Multidrug transporter</fullName>
    </submittedName>
</protein>
<dbReference type="AlphaFoldDB" id="A0A225NX52"/>
<feature type="transmembrane region" description="Helical" evidence="6">
    <location>
        <begin position="187"/>
        <end position="208"/>
    </location>
</feature>
<feature type="domain" description="EamA" evidence="7">
    <location>
        <begin position="10"/>
        <end position="141"/>
    </location>
</feature>
<dbReference type="InterPro" id="IPR037185">
    <property type="entry name" value="EmrE-like"/>
</dbReference>
<evidence type="ECO:0000313" key="8">
    <source>
        <dbReference type="EMBL" id="OWU77788.1"/>
    </source>
</evidence>
<dbReference type="InterPro" id="IPR000620">
    <property type="entry name" value="EamA_dom"/>
</dbReference>
<feature type="transmembrane region" description="Helical" evidence="6">
    <location>
        <begin position="247"/>
        <end position="266"/>
    </location>
</feature>
<name>A0A225NX52_9RHOB</name>
<accession>A0A225NX52</accession>
<dbReference type="PANTHER" id="PTHR32322">
    <property type="entry name" value="INNER MEMBRANE TRANSPORTER"/>
    <property type="match status" value="1"/>
</dbReference>
<evidence type="ECO:0000259" key="7">
    <source>
        <dbReference type="Pfam" id="PF00892"/>
    </source>
</evidence>
<evidence type="ECO:0000256" key="4">
    <source>
        <dbReference type="ARBA" id="ARBA00022989"/>
    </source>
</evidence>
<organism evidence="8 9">
    <name type="scientific">Marinibacterium profundimaris</name>
    <dbReference type="NCBI Taxonomy" id="1679460"/>
    <lineage>
        <taxon>Bacteria</taxon>
        <taxon>Pseudomonadati</taxon>
        <taxon>Pseudomonadota</taxon>
        <taxon>Alphaproteobacteria</taxon>
        <taxon>Rhodobacterales</taxon>
        <taxon>Paracoccaceae</taxon>
        <taxon>Marinibacterium</taxon>
    </lineage>
</organism>
<feature type="domain" description="EamA" evidence="7">
    <location>
        <begin position="155"/>
        <end position="289"/>
    </location>
</feature>
<dbReference type="EMBL" id="AQQR01000001">
    <property type="protein sequence ID" value="OWU77788.1"/>
    <property type="molecule type" value="Genomic_DNA"/>
</dbReference>
<feature type="transmembrane region" description="Helical" evidence="6">
    <location>
        <begin position="12"/>
        <end position="33"/>
    </location>
</feature>
<dbReference type="RefSeq" id="WP_088648445.1">
    <property type="nucleotide sequence ID" value="NZ_AQQR01000001.1"/>
</dbReference>
<evidence type="ECO:0000256" key="1">
    <source>
        <dbReference type="ARBA" id="ARBA00004141"/>
    </source>
</evidence>
<dbReference type="PANTHER" id="PTHR32322:SF2">
    <property type="entry name" value="EAMA DOMAIN-CONTAINING PROTEIN"/>
    <property type="match status" value="1"/>
</dbReference>
<comment type="subcellular location">
    <subcellularLocation>
        <location evidence="1">Membrane</location>
        <topology evidence="1">Multi-pass membrane protein</topology>
    </subcellularLocation>
</comment>
<keyword evidence="3 6" id="KW-0812">Transmembrane</keyword>
<dbReference type="Pfam" id="PF00892">
    <property type="entry name" value="EamA"/>
    <property type="match status" value="2"/>
</dbReference>
<keyword evidence="5 6" id="KW-0472">Membrane</keyword>
<dbReference type="OrthoDB" id="184388at2"/>
<feature type="transmembrane region" description="Helical" evidence="6">
    <location>
        <begin position="157"/>
        <end position="175"/>
    </location>
</feature>
<reference evidence="8 9" key="1">
    <citation type="submission" date="2013-04" db="EMBL/GenBank/DDBJ databases">
        <title>Oceanicola sp. 22II1-22F33 Genome Sequencing.</title>
        <authorList>
            <person name="Lai Q."/>
            <person name="Li G."/>
            <person name="Shao Z."/>
        </authorList>
    </citation>
    <scope>NUCLEOTIDE SEQUENCE [LARGE SCALE GENOMIC DNA]</scope>
    <source>
        <strain evidence="8 9">22II1-22F33</strain>
    </source>
</reference>
<dbReference type="InterPro" id="IPR050638">
    <property type="entry name" value="AA-Vitamin_Transporters"/>
</dbReference>
<feature type="transmembrane region" description="Helical" evidence="6">
    <location>
        <begin position="214"/>
        <end position="235"/>
    </location>
</feature>
<evidence type="ECO:0000256" key="2">
    <source>
        <dbReference type="ARBA" id="ARBA00007362"/>
    </source>
</evidence>
<feature type="transmembrane region" description="Helical" evidence="6">
    <location>
        <begin position="103"/>
        <end position="120"/>
    </location>
</feature>
<dbReference type="GO" id="GO:0016020">
    <property type="term" value="C:membrane"/>
    <property type="evidence" value="ECO:0007669"/>
    <property type="project" value="UniProtKB-SubCell"/>
</dbReference>
<evidence type="ECO:0000256" key="3">
    <source>
        <dbReference type="ARBA" id="ARBA00022692"/>
    </source>
</evidence>
<comment type="similarity">
    <text evidence="2">Belongs to the EamA transporter family.</text>
</comment>
<keyword evidence="4 6" id="KW-1133">Transmembrane helix</keyword>
<comment type="caution">
    <text evidence="8">The sequence shown here is derived from an EMBL/GenBank/DDBJ whole genome shotgun (WGS) entry which is preliminary data.</text>
</comment>
<proteinExistence type="inferred from homology"/>
<gene>
    <name evidence="8" type="ORF">ATO3_03785</name>
</gene>
<evidence type="ECO:0000313" key="9">
    <source>
        <dbReference type="Proteomes" id="UP000215377"/>
    </source>
</evidence>
<dbReference type="SUPFAM" id="SSF103481">
    <property type="entry name" value="Multidrug resistance efflux transporter EmrE"/>
    <property type="match status" value="2"/>
</dbReference>
<feature type="transmembrane region" description="Helical" evidence="6">
    <location>
        <begin position="70"/>
        <end position="91"/>
    </location>
</feature>